<accession>W0NTS6</accession>
<feature type="region of interest" description="Disordered" evidence="1">
    <location>
        <begin position="552"/>
        <end position="609"/>
    </location>
</feature>
<dbReference type="EMBL" id="KF715620">
    <property type="protein sequence ID" value="AHG52938.1"/>
    <property type="molecule type" value="Genomic_DNA"/>
</dbReference>
<dbReference type="PANTHER" id="PTHR35788">
    <property type="entry name" value="EXPORTED PROTEIN-RELATED"/>
    <property type="match status" value="1"/>
</dbReference>
<dbReference type="InterPro" id="IPR052913">
    <property type="entry name" value="Glycopeptide_resist_protein"/>
</dbReference>
<feature type="domain" description="YoaR-like putative peptidoglycan binding" evidence="2">
    <location>
        <begin position="62"/>
        <end position="170"/>
    </location>
</feature>
<dbReference type="InterPro" id="IPR007391">
    <property type="entry name" value="Vancomycin_resist_VanW"/>
</dbReference>
<sequence length="609" mass="64657">MLAVVFAFVYAGSADTIAKGVRIDGVDVGGLSSAEAVNALEKRGQVAQRKPVEFVAAGRTFRLTAADVGLTPDWAAAVSSARHEGGGFAPVRGFKRMKLRVFGGDVDVPASYRAGALKTELARIAAKVDRPHRDAALVLHGLRPAVVAAQMGTVLDRKAAADAIVAALSSISRGARVNLTMKADRPRVTAATLASARAQARVAVSAPVVLTLGPTRYRIPRWRVATLLKLPRNGATRLRIGGPAADTFFKAKQRVVDTPARDAQFVVITNGIRVQPSTDARVLDVPSTADKLLAAAVKPVNRTAPIVVATKPADRTTKDALAMGITGLYSSYTTTYGGVPNRIHNVQVVAHLVDNTLIAPGKEFSFNGTTGERNAAKGLLEAPVIINGELQNGLGGGTCQVSTTVFNAAYEGGLPITARTNHALYISHYPQGRDATVNYPDIDLRFVNDTGHWLLLRTFVSSNSLTVNLYGTPEHRRVVSETSPLVTTGAVPEQIAKDPNVLVGQRVVDQQGSPPLSTSVNRKVYDEKGKLLYDNTWYSSYVGDKSIIRVGTKKKPKPKPKEKPVTLNDSPSNYPLTDAGAGSTVPATTEPATTTPTTTTPAESTPYRP</sequence>
<evidence type="ECO:0000256" key="1">
    <source>
        <dbReference type="SAM" id="MobiDB-lite"/>
    </source>
</evidence>
<evidence type="ECO:0000313" key="3">
    <source>
        <dbReference type="EMBL" id="AHG52938.1"/>
    </source>
</evidence>
<protein>
    <submittedName>
        <fullName evidence="3">Vancomycin B-type resistance protein VanW</fullName>
    </submittedName>
</protein>
<reference evidence="3" key="1">
    <citation type="submission" date="2013-09" db="EMBL/GenBank/DDBJ databases">
        <title>Novel inorganic pyrophosphatase from soil metagenomic and family and subfamily prediction.</title>
        <authorList>
            <person name="Rodrigues G.R."/>
            <person name="Val-Moraes S.P."/>
            <person name="Varani A.M."/>
            <person name="Lemos E.G.M."/>
            <person name="Pizauro J.M."/>
        </authorList>
    </citation>
    <scope>NUCLEOTIDE SEQUENCE</scope>
</reference>
<dbReference type="Pfam" id="PF04294">
    <property type="entry name" value="VanW"/>
    <property type="match status" value="1"/>
</dbReference>
<evidence type="ECO:0000259" key="2">
    <source>
        <dbReference type="Pfam" id="PF12229"/>
    </source>
</evidence>
<dbReference type="PANTHER" id="PTHR35788:SF1">
    <property type="entry name" value="EXPORTED PROTEIN"/>
    <property type="match status" value="1"/>
</dbReference>
<dbReference type="AlphaFoldDB" id="W0NTS6"/>
<feature type="compositionally biased region" description="Low complexity" evidence="1">
    <location>
        <begin position="583"/>
        <end position="609"/>
    </location>
</feature>
<proteinExistence type="predicted"/>
<organism evidence="3">
    <name type="scientific">uncultured organism</name>
    <dbReference type="NCBI Taxonomy" id="155900"/>
    <lineage>
        <taxon>unclassified sequences</taxon>
        <taxon>environmental samples</taxon>
    </lineage>
</organism>
<gene>
    <name evidence="3" type="primary">vanW</name>
    <name evidence="3" type="ORF">META_00012</name>
</gene>
<dbReference type="Pfam" id="PF12229">
    <property type="entry name" value="PG_binding_4"/>
    <property type="match status" value="1"/>
</dbReference>
<dbReference type="InterPro" id="IPR022029">
    <property type="entry name" value="YoaR-like_PG-bd"/>
</dbReference>
<name>W0NTS6_9ZZZZ</name>